<keyword evidence="3" id="KW-0745">Spermidine biosynthesis</keyword>
<dbReference type="AlphaFoldDB" id="A0AA39RBQ7"/>
<keyword evidence="6" id="KW-1185">Reference proteome</keyword>
<evidence type="ECO:0000256" key="1">
    <source>
        <dbReference type="ARBA" id="ARBA00004911"/>
    </source>
</evidence>
<dbReference type="GO" id="GO:0008295">
    <property type="term" value="P:spermidine biosynthetic process"/>
    <property type="evidence" value="ECO:0007669"/>
    <property type="project" value="UniProtKB-KW"/>
</dbReference>
<dbReference type="PANTHER" id="PTHR11570">
    <property type="entry name" value="S-ADENOSYLMETHIONINE DECARBOXYLASE"/>
    <property type="match status" value="1"/>
</dbReference>
<proteinExistence type="inferred from homology"/>
<dbReference type="GO" id="GO:0004014">
    <property type="term" value="F:adenosylmethionine decarboxylase activity"/>
    <property type="evidence" value="ECO:0007669"/>
    <property type="project" value="InterPro"/>
</dbReference>
<organism evidence="5 6">
    <name type="scientific">Acer saccharum</name>
    <name type="common">Sugar maple</name>
    <dbReference type="NCBI Taxonomy" id="4024"/>
    <lineage>
        <taxon>Eukaryota</taxon>
        <taxon>Viridiplantae</taxon>
        <taxon>Streptophyta</taxon>
        <taxon>Embryophyta</taxon>
        <taxon>Tracheophyta</taxon>
        <taxon>Spermatophyta</taxon>
        <taxon>Magnoliopsida</taxon>
        <taxon>eudicotyledons</taxon>
        <taxon>Gunneridae</taxon>
        <taxon>Pentapetalae</taxon>
        <taxon>rosids</taxon>
        <taxon>malvids</taxon>
        <taxon>Sapindales</taxon>
        <taxon>Sapindaceae</taxon>
        <taxon>Hippocastanoideae</taxon>
        <taxon>Acereae</taxon>
        <taxon>Acer</taxon>
    </lineage>
</organism>
<evidence type="ECO:0000313" key="6">
    <source>
        <dbReference type="Proteomes" id="UP001168877"/>
    </source>
</evidence>
<evidence type="ECO:0000256" key="4">
    <source>
        <dbReference type="ARBA" id="ARBA00023115"/>
    </source>
</evidence>
<keyword evidence="4" id="KW-0620">Polyamine biosynthesis</keyword>
<evidence type="ECO:0000256" key="3">
    <source>
        <dbReference type="ARBA" id="ARBA00023066"/>
    </source>
</evidence>
<dbReference type="SUPFAM" id="SSF56276">
    <property type="entry name" value="S-adenosylmethionine decarboxylase"/>
    <property type="match status" value="1"/>
</dbReference>
<accession>A0AA39RBQ7</accession>
<name>A0AA39RBQ7_ACESA</name>
<dbReference type="InterPro" id="IPR048283">
    <property type="entry name" value="AdoMetDC-like"/>
</dbReference>
<dbReference type="EMBL" id="JAUESC010000388">
    <property type="protein sequence ID" value="KAK0570467.1"/>
    <property type="molecule type" value="Genomic_DNA"/>
</dbReference>
<protein>
    <submittedName>
        <fullName evidence="5">Uncharacterized protein</fullName>
    </submittedName>
</protein>
<evidence type="ECO:0000313" key="5">
    <source>
        <dbReference type="EMBL" id="KAK0570467.1"/>
    </source>
</evidence>
<dbReference type="GO" id="GO:0005829">
    <property type="term" value="C:cytosol"/>
    <property type="evidence" value="ECO:0007669"/>
    <property type="project" value="TreeGrafter"/>
</dbReference>
<dbReference type="Pfam" id="PF01536">
    <property type="entry name" value="SAM_decarbox"/>
    <property type="match status" value="1"/>
</dbReference>
<sequence length="130" mass="14156">MNGIEKSAYSTVHVTPEDGFSYASYEAMGFDPGSVRLEPLVKRVLKCFEPKEFSVAVTCNGGSQLWATEEADVEGYAVENIVKQKLPGGGLLVYKTYSVSSVSTRRSDKECAVRTHVLVLKTQCGVGRTL</sequence>
<reference evidence="5" key="1">
    <citation type="journal article" date="2022" name="Plant J.">
        <title>Strategies of tolerance reflected in two North American maple genomes.</title>
        <authorList>
            <person name="McEvoy S.L."/>
            <person name="Sezen U.U."/>
            <person name="Trouern-Trend A."/>
            <person name="McMahon S.M."/>
            <person name="Schaberg P.G."/>
            <person name="Yang J."/>
            <person name="Wegrzyn J.L."/>
            <person name="Swenson N.G."/>
        </authorList>
    </citation>
    <scope>NUCLEOTIDE SEQUENCE</scope>
    <source>
        <strain evidence="5">NS2018</strain>
    </source>
</reference>
<dbReference type="Gene3D" id="3.60.90.10">
    <property type="entry name" value="S-adenosylmethionine decarboxylase"/>
    <property type="match status" value="1"/>
</dbReference>
<dbReference type="PANTHER" id="PTHR11570:SF0">
    <property type="entry name" value="S-ADENOSYLMETHIONINE DECARBOXYLASE PROENZYME"/>
    <property type="match status" value="1"/>
</dbReference>
<evidence type="ECO:0000256" key="2">
    <source>
        <dbReference type="ARBA" id="ARBA00008466"/>
    </source>
</evidence>
<dbReference type="GO" id="GO:0006597">
    <property type="term" value="P:spermine biosynthetic process"/>
    <property type="evidence" value="ECO:0007669"/>
    <property type="project" value="TreeGrafter"/>
</dbReference>
<comment type="pathway">
    <text evidence="1">Amine and polyamine biosynthesis; S-adenosylmethioninamine biosynthesis; S-adenosylmethioninamine from S-adenosyl-L-methionine: step 1/1.</text>
</comment>
<dbReference type="Proteomes" id="UP001168877">
    <property type="component" value="Unassembled WGS sequence"/>
</dbReference>
<dbReference type="InterPro" id="IPR016067">
    <property type="entry name" value="S-AdoMet_deCO2ase_core"/>
</dbReference>
<gene>
    <name evidence="5" type="ORF">LWI29_001608</name>
</gene>
<comment type="similarity">
    <text evidence="2">Belongs to the eukaryotic AdoMetDC family.</text>
</comment>
<reference evidence="5" key="2">
    <citation type="submission" date="2023-06" db="EMBL/GenBank/DDBJ databases">
        <authorList>
            <person name="Swenson N.G."/>
            <person name="Wegrzyn J.L."/>
            <person name="Mcevoy S.L."/>
        </authorList>
    </citation>
    <scope>NUCLEOTIDE SEQUENCE</scope>
    <source>
        <strain evidence="5">NS2018</strain>
        <tissue evidence="5">Leaf</tissue>
    </source>
</reference>
<comment type="caution">
    <text evidence="5">The sequence shown here is derived from an EMBL/GenBank/DDBJ whole genome shotgun (WGS) entry which is preliminary data.</text>
</comment>